<evidence type="ECO:0008006" key="3">
    <source>
        <dbReference type="Google" id="ProtNLM"/>
    </source>
</evidence>
<dbReference type="OrthoDB" id="2224094at2"/>
<dbReference type="Proteomes" id="UP000385544">
    <property type="component" value="Unassembled WGS sequence"/>
</dbReference>
<dbReference type="RefSeq" id="WP_144211233.1">
    <property type="nucleotide sequence ID" value="NZ_CABHMZ010000037.1"/>
</dbReference>
<gene>
    <name evidence="1" type="ORF">SCSS39_00197</name>
</gene>
<proteinExistence type="predicted"/>
<reference evidence="1 2" key="1">
    <citation type="submission" date="2019-07" db="EMBL/GenBank/DDBJ databases">
        <authorList>
            <person name="Hibberd C M."/>
            <person name="Gehrig L. J."/>
            <person name="Chang H.-W."/>
            <person name="Venkatesh S."/>
        </authorList>
    </citation>
    <scope>NUCLEOTIDE SEQUENCE [LARGE SCALE GENOMIC DNA]</scope>
    <source>
        <strain evidence="1">Streptococcus_constellatus_SS_Bg39</strain>
    </source>
</reference>
<dbReference type="EMBL" id="CABHMZ010000037">
    <property type="protein sequence ID" value="VUX13631.1"/>
    <property type="molecule type" value="Genomic_DNA"/>
</dbReference>
<dbReference type="Pfam" id="PF07374">
    <property type="entry name" value="DUF1492"/>
    <property type="match status" value="1"/>
</dbReference>
<organism evidence="1 2">
    <name type="scientific">Streptococcus constellatus</name>
    <dbReference type="NCBI Taxonomy" id="76860"/>
    <lineage>
        <taxon>Bacteria</taxon>
        <taxon>Bacillati</taxon>
        <taxon>Bacillota</taxon>
        <taxon>Bacilli</taxon>
        <taxon>Lactobacillales</taxon>
        <taxon>Streptococcaceae</taxon>
        <taxon>Streptococcus</taxon>
        <taxon>Streptococcus anginosus group</taxon>
    </lineage>
</organism>
<dbReference type="InterPro" id="IPR010861">
    <property type="entry name" value="DUF1492"/>
</dbReference>
<sequence length="135" mass="15767">MNKVESILTSLKHIDAYIDSLIRRRDKIEASLLSTAKWSADKVKGGVQRKQDDIYVELITVKDDIEKKSVEAIRLRAELESYIDAVADYQSRNLLSMLYIEHIDRYDICEQEQYDMSTFYRKLAKAKQLLANECE</sequence>
<evidence type="ECO:0000313" key="2">
    <source>
        <dbReference type="Proteomes" id="UP000385544"/>
    </source>
</evidence>
<name>A0A564U2I1_STRCV</name>
<dbReference type="AlphaFoldDB" id="A0A564U2I1"/>
<evidence type="ECO:0000313" key="1">
    <source>
        <dbReference type="EMBL" id="VUX13631.1"/>
    </source>
</evidence>
<accession>A0A564U2I1</accession>
<protein>
    <recommendedName>
        <fullName evidence="3">DUF1492 domain-containing protein</fullName>
    </recommendedName>
</protein>